<keyword evidence="2" id="KW-1185">Reference proteome</keyword>
<name>A0ABV2I4Y2_9HYPH</name>
<comment type="caution">
    <text evidence="1">The sequence shown here is derived from an EMBL/GenBank/DDBJ whole genome shotgun (WGS) entry which is preliminary data.</text>
</comment>
<evidence type="ECO:0000313" key="2">
    <source>
        <dbReference type="Proteomes" id="UP001549036"/>
    </source>
</evidence>
<gene>
    <name evidence="1" type="ORF">ABID26_007340</name>
</gene>
<organism evidence="1 2">
    <name type="scientific">Mesorhizobium shonense</name>
    <dbReference type="NCBI Taxonomy" id="1209948"/>
    <lineage>
        <taxon>Bacteria</taxon>
        <taxon>Pseudomonadati</taxon>
        <taxon>Pseudomonadota</taxon>
        <taxon>Alphaproteobacteria</taxon>
        <taxon>Hyphomicrobiales</taxon>
        <taxon>Phyllobacteriaceae</taxon>
        <taxon>Mesorhizobium</taxon>
    </lineage>
</organism>
<protein>
    <submittedName>
        <fullName evidence="1">Uncharacterized protein</fullName>
    </submittedName>
</protein>
<accession>A0ABV2I4Y2</accession>
<evidence type="ECO:0000313" key="1">
    <source>
        <dbReference type="EMBL" id="MET3597913.1"/>
    </source>
</evidence>
<dbReference type="Proteomes" id="UP001549036">
    <property type="component" value="Unassembled WGS sequence"/>
</dbReference>
<dbReference type="EMBL" id="JBEPLM010000034">
    <property type="protein sequence ID" value="MET3597913.1"/>
    <property type="molecule type" value="Genomic_DNA"/>
</dbReference>
<sequence length="58" mass="6427">MQLFDHADIDARLWAGLIEEFRANFAAARAVAPARQVLEIDLPNGKGVPSDYACLRGW</sequence>
<reference evidence="1 2" key="1">
    <citation type="submission" date="2024-06" db="EMBL/GenBank/DDBJ databases">
        <title>Genomic Encyclopedia of Type Strains, Phase IV (KMG-IV): sequencing the most valuable type-strain genomes for metagenomic binning, comparative biology and taxonomic classification.</title>
        <authorList>
            <person name="Goeker M."/>
        </authorList>
    </citation>
    <scope>NUCLEOTIDE SEQUENCE [LARGE SCALE GENOMIC DNA]</scope>
    <source>
        <strain evidence="1 2">DSM 29846</strain>
    </source>
</reference>
<dbReference type="RefSeq" id="WP_354418289.1">
    <property type="nucleotide sequence ID" value="NZ_JBEPLM010000034.1"/>
</dbReference>
<proteinExistence type="predicted"/>